<protein>
    <submittedName>
        <fullName evidence="1">Uncharacterized protein</fullName>
    </submittedName>
</protein>
<gene>
    <name evidence="1" type="ORF">HMPREF9144_2683</name>
</gene>
<accession>F9DLZ1</accession>
<dbReference type="Proteomes" id="UP000004123">
    <property type="component" value="Unassembled WGS sequence"/>
</dbReference>
<comment type="caution">
    <text evidence="1">The sequence shown here is derived from an EMBL/GenBank/DDBJ whole genome shotgun (WGS) entry which is preliminary data.</text>
</comment>
<dbReference type="HOGENOM" id="CLU_2651447_0_0_10"/>
<dbReference type="AlphaFoldDB" id="F9DLZ1"/>
<evidence type="ECO:0000313" key="2">
    <source>
        <dbReference type="Proteomes" id="UP000004123"/>
    </source>
</evidence>
<proteinExistence type="predicted"/>
<dbReference type="EMBL" id="AFPY01000128">
    <property type="protein sequence ID" value="EGQ12599.1"/>
    <property type="molecule type" value="Genomic_DNA"/>
</dbReference>
<reference evidence="1 2" key="1">
    <citation type="submission" date="2011-04" db="EMBL/GenBank/DDBJ databases">
        <authorList>
            <person name="Muzny D."/>
            <person name="Qin X."/>
            <person name="Deng J."/>
            <person name="Jiang H."/>
            <person name="Liu Y."/>
            <person name="Qu J."/>
            <person name="Song X.-Z."/>
            <person name="Zhang L."/>
            <person name="Thornton R."/>
            <person name="Coyle M."/>
            <person name="Francisco L."/>
            <person name="Jackson L."/>
            <person name="Javaid M."/>
            <person name="Korchina V."/>
            <person name="Kovar C."/>
            <person name="Mata R."/>
            <person name="Mathew T."/>
            <person name="Ngo R."/>
            <person name="Nguyen L."/>
            <person name="Nguyen N."/>
            <person name="Okwuonu G."/>
            <person name="Ongeri F."/>
            <person name="Pham C."/>
            <person name="Simmons D."/>
            <person name="Wilczek-Boney K."/>
            <person name="Hale W."/>
            <person name="Jakkamsetti A."/>
            <person name="Pham P."/>
            <person name="Ruth R."/>
            <person name="San Lucas F."/>
            <person name="Warren J."/>
            <person name="Zhang J."/>
            <person name="Zhao Z."/>
            <person name="Zhou C."/>
            <person name="Zhu D."/>
            <person name="Lee S."/>
            <person name="Bess C."/>
            <person name="Blankenburg K."/>
            <person name="Forbes L."/>
            <person name="Fu Q."/>
            <person name="Gubbala S."/>
            <person name="Hirani K."/>
            <person name="Jayaseelan J.C."/>
            <person name="Lara F."/>
            <person name="Munidasa M."/>
            <person name="Palculict T."/>
            <person name="Patil S."/>
            <person name="Pu L.-L."/>
            <person name="Saada N."/>
            <person name="Tang L."/>
            <person name="Weissenberger G."/>
            <person name="Zhu Y."/>
            <person name="Hemphill L."/>
            <person name="Shang Y."/>
            <person name="Youmans B."/>
            <person name="Ayvaz T."/>
            <person name="Ross M."/>
            <person name="Santibanez J."/>
            <person name="Aqrawi P."/>
            <person name="Gross S."/>
            <person name="Joshi V."/>
            <person name="Fowler G."/>
            <person name="Nazareth L."/>
            <person name="Reid J."/>
            <person name="Worley K."/>
            <person name="Petrosino J."/>
            <person name="Highlander S."/>
            <person name="Gibbs R."/>
        </authorList>
    </citation>
    <scope>NUCLEOTIDE SEQUENCE [LARGE SCALE GENOMIC DNA]</scope>
    <source>
        <strain evidence="1 2">ATCC 700821</strain>
    </source>
</reference>
<evidence type="ECO:0000313" key="1">
    <source>
        <dbReference type="EMBL" id="EGQ12599.1"/>
    </source>
</evidence>
<name>F9DLZ1_9BACT</name>
<organism evidence="1 2">
    <name type="scientific">Prevotella pallens ATCC 700821</name>
    <dbReference type="NCBI Taxonomy" id="997353"/>
    <lineage>
        <taxon>Bacteria</taxon>
        <taxon>Pseudomonadati</taxon>
        <taxon>Bacteroidota</taxon>
        <taxon>Bacteroidia</taxon>
        <taxon>Bacteroidales</taxon>
        <taxon>Prevotellaceae</taxon>
        <taxon>Prevotella</taxon>
    </lineage>
</organism>
<sequence>MFFECYVVANRLQRISWVNVNISQSVCNLFFICMLHNRHTKVWFLPCKSMVFSVQKGGFYNAKSGFLKEHIGILGV</sequence>